<dbReference type="EMBL" id="MU865930">
    <property type="protein sequence ID" value="KAK4451081.1"/>
    <property type="molecule type" value="Genomic_DNA"/>
</dbReference>
<reference evidence="1" key="1">
    <citation type="journal article" date="2023" name="Mol. Phylogenet. Evol.">
        <title>Genome-scale phylogeny and comparative genomics of the fungal order Sordariales.</title>
        <authorList>
            <person name="Hensen N."/>
            <person name="Bonometti L."/>
            <person name="Westerberg I."/>
            <person name="Brannstrom I.O."/>
            <person name="Guillou S."/>
            <person name="Cros-Aarteil S."/>
            <person name="Calhoun S."/>
            <person name="Haridas S."/>
            <person name="Kuo A."/>
            <person name="Mondo S."/>
            <person name="Pangilinan J."/>
            <person name="Riley R."/>
            <person name="LaButti K."/>
            <person name="Andreopoulos B."/>
            <person name="Lipzen A."/>
            <person name="Chen C."/>
            <person name="Yan M."/>
            <person name="Daum C."/>
            <person name="Ng V."/>
            <person name="Clum A."/>
            <person name="Steindorff A."/>
            <person name="Ohm R.A."/>
            <person name="Martin F."/>
            <person name="Silar P."/>
            <person name="Natvig D.O."/>
            <person name="Lalanne C."/>
            <person name="Gautier V."/>
            <person name="Ament-Velasquez S.L."/>
            <person name="Kruys A."/>
            <person name="Hutchinson M.I."/>
            <person name="Powell A.J."/>
            <person name="Barry K."/>
            <person name="Miller A.N."/>
            <person name="Grigoriev I.V."/>
            <person name="Debuchy R."/>
            <person name="Gladieux P."/>
            <person name="Hiltunen Thoren M."/>
            <person name="Johannesson H."/>
        </authorList>
    </citation>
    <scope>NUCLEOTIDE SEQUENCE</scope>
    <source>
        <strain evidence="1">PSN243</strain>
    </source>
</reference>
<comment type="caution">
    <text evidence="1">The sequence shown here is derived from an EMBL/GenBank/DDBJ whole genome shotgun (WGS) entry which is preliminary data.</text>
</comment>
<organism evidence="1 2">
    <name type="scientific">Podospora aff. communis PSN243</name>
    <dbReference type="NCBI Taxonomy" id="3040156"/>
    <lineage>
        <taxon>Eukaryota</taxon>
        <taxon>Fungi</taxon>
        <taxon>Dikarya</taxon>
        <taxon>Ascomycota</taxon>
        <taxon>Pezizomycotina</taxon>
        <taxon>Sordariomycetes</taxon>
        <taxon>Sordariomycetidae</taxon>
        <taxon>Sordariales</taxon>
        <taxon>Podosporaceae</taxon>
        <taxon>Podospora</taxon>
    </lineage>
</organism>
<protein>
    <submittedName>
        <fullName evidence="1">Uncharacterized protein</fullName>
    </submittedName>
</protein>
<proteinExistence type="predicted"/>
<reference evidence="1" key="2">
    <citation type="submission" date="2023-05" db="EMBL/GenBank/DDBJ databases">
        <authorList>
            <consortium name="Lawrence Berkeley National Laboratory"/>
            <person name="Steindorff A."/>
            <person name="Hensen N."/>
            <person name="Bonometti L."/>
            <person name="Westerberg I."/>
            <person name="Brannstrom I.O."/>
            <person name="Guillou S."/>
            <person name="Cros-Aarteil S."/>
            <person name="Calhoun S."/>
            <person name="Haridas S."/>
            <person name="Kuo A."/>
            <person name="Mondo S."/>
            <person name="Pangilinan J."/>
            <person name="Riley R."/>
            <person name="Labutti K."/>
            <person name="Andreopoulos B."/>
            <person name="Lipzen A."/>
            <person name="Chen C."/>
            <person name="Yanf M."/>
            <person name="Daum C."/>
            <person name="Ng V."/>
            <person name="Clum A."/>
            <person name="Ohm R."/>
            <person name="Martin F."/>
            <person name="Silar P."/>
            <person name="Natvig D."/>
            <person name="Lalanne C."/>
            <person name="Gautier V."/>
            <person name="Ament-Velasquez S.L."/>
            <person name="Kruys A."/>
            <person name="Hutchinson M.I."/>
            <person name="Powell A.J."/>
            <person name="Barry K."/>
            <person name="Miller A.N."/>
            <person name="Grigoriev I.V."/>
            <person name="Debuchy R."/>
            <person name="Gladieux P."/>
            <person name="Thoren M.H."/>
            <person name="Johannesson H."/>
        </authorList>
    </citation>
    <scope>NUCLEOTIDE SEQUENCE</scope>
    <source>
        <strain evidence="1">PSN243</strain>
    </source>
</reference>
<evidence type="ECO:0000313" key="1">
    <source>
        <dbReference type="EMBL" id="KAK4451081.1"/>
    </source>
</evidence>
<name>A0AAV9GTU9_9PEZI</name>
<keyword evidence="2" id="KW-1185">Reference proteome</keyword>
<accession>A0AAV9GTU9</accession>
<sequence>MFAVFRNHPNKDLAKIGEDHLQHDLSHEDRSHLRSAASTVSTHTAVGSIIGLGLGIALASRIHANRVALYNAIKAVSKPTELVFANGRREPVPDLEPYIRPTRWSDAATYTAFGLGGVFLGGELGFLSGSASAGRYISGYPESQKRIEQAFKKFQVDVLKREIDMLEGKKTGEYSWERMKERAAGMASSLRD</sequence>
<evidence type="ECO:0000313" key="2">
    <source>
        <dbReference type="Proteomes" id="UP001321760"/>
    </source>
</evidence>
<gene>
    <name evidence="1" type="ORF">QBC34DRAFT_402099</name>
</gene>
<dbReference type="Proteomes" id="UP001321760">
    <property type="component" value="Unassembled WGS sequence"/>
</dbReference>
<dbReference type="AlphaFoldDB" id="A0AAV9GTU9"/>